<dbReference type="AlphaFoldDB" id="A0A8H3EJU3"/>
<dbReference type="EMBL" id="CAJPDS010000006">
    <property type="protein sequence ID" value="CAF9908011.1"/>
    <property type="molecule type" value="Genomic_DNA"/>
</dbReference>
<accession>A0A8H3EJU3</accession>
<organism evidence="2 3">
    <name type="scientific">Heterodermia speciosa</name>
    <dbReference type="NCBI Taxonomy" id="116794"/>
    <lineage>
        <taxon>Eukaryota</taxon>
        <taxon>Fungi</taxon>
        <taxon>Dikarya</taxon>
        <taxon>Ascomycota</taxon>
        <taxon>Pezizomycotina</taxon>
        <taxon>Lecanoromycetes</taxon>
        <taxon>OSLEUM clade</taxon>
        <taxon>Lecanoromycetidae</taxon>
        <taxon>Caliciales</taxon>
        <taxon>Physciaceae</taxon>
        <taxon>Heterodermia</taxon>
    </lineage>
</organism>
<dbReference type="Proteomes" id="UP000664521">
    <property type="component" value="Unassembled WGS sequence"/>
</dbReference>
<name>A0A8H3EJU3_9LECA</name>
<feature type="compositionally biased region" description="Basic and acidic residues" evidence="1">
    <location>
        <begin position="35"/>
        <end position="89"/>
    </location>
</feature>
<evidence type="ECO:0000313" key="3">
    <source>
        <dbReference type="Proteomes" id="UP000664521"/>
    </source>
</evidence>
<comment type="caution">
    <text evidence="2">The sequence shown here is derived from an EMBL/GenBank/DDBJ whole genome shotgun (WGS) entry which is preliminary data.</text>
</comment>
<feature type="compositionally biased region" description="Polar residues" evidence="1">
    <location>
        <begin position="1"/>
        <end position="34"/>
    </location>
</feature>
<keyword evidence="3" id="KW-1185">Reference proteome</keyword>
<evidence type="ECO:0000256" key="1">
    <source>
        <dbReference type="SAM" id="MobiDB-lite"/>
    </source>
</evidence>
<gene>
    <name evidence="2" type="ORF">HETSPECPRED_007963</name>
</gene>
<proteinExistence type="predicted"/>
<evidence type="ECO:0000313" key="2">
    <source>
        <dbReference type="EMBL" id="CAF9908011.1"/>
    </source>
</evidence>
<protein>
    <submittedName>
        <fullName evidence="2">Uncharacterized protein</fullName>
    </submittedName>
</protein>
<reference evidence="2" key="1">
    <citation type="submission" date="2021-03" db="EMBL/GenBank/DDBJ databases">
        <authorList>
            <person name="Tagirdzhanova G."/>
        </authorList>
    </citation>
    <scope>NUCLEOTIDE SEQUENCE</scope>
</reference>
<feature type="region of interest" description="Disordered" evidence="1">
    <location>
        <begin position="1"/>
        <end position="89"/>
    </location>
</feature>
<sequence length="103" mass="11096">MQTPNPSTAKQTNRVPEQNQADRASISTSASDLKSGNREEVPASRCDKEGACREQDGDSSGRRGTGDGGGEKEKGDGKGVTSEEKKAREWEEVGGRMFLFSLF</sequence>